<feature type="domain" description="S-adenosylmethionine synthetase central" evidence="14">
    <location>
        <begin position="126"/>
        <end position="243"/>
    </location>
</feature>
<dbReference type="Gene3D" id="3.30.300.10">
    <property type="match status" value="3"/>
</dbReference>
<dbReference type="Pfam" id="PF00438">
    <property type="entry name" value="S-AdoMet_synt_N"/>
    <property type="match status" value="1"/>
</dbReference>
<feature type="binding site" description="in other chain" evidence="10">
    <location>
        <position position="17"/>
    </location>
    <ligand>
        <name>ATP</name>
        <dbReference type="ChEBI" id="CHEBI:30616"/>
        <note>ligand shared between two neighboring subunits</note>
    </ligand>
</feature>
<dbReference type="CDD" id="cd18079">
    <property type="entry name" value="S-AdoMet_synt"/>
    <property type="match status" value="1"/>
</dbReference>
<dbReference type="EMBL" id="JANUXY010000001">
    <property type="protein sequence ID" value="MCS4485282.1"/>
    <property type="molecule type" value="Genomic_DNA"/>
</dbReference>
<comment type="subunit">
    <text evidence="10">Homotetramer; dimer of dimers.</text>
</comment>
<reference evidence="16 17" key="1">
    <citation type="journal article" date="2023" name="Int. J. Syst. Evol. Microbiol.">
        <title>Streptococcus sciuri sp. nov., Staphylococcus marylandisciuri sp. nov. and Staphylococcus americanisciuri sp. nov., isolated from faeces of eastern grey squirrel (Sciurus carolinensis).</title>
        <authorList>
            <person name="Volokhov D.V."/>
            <person name="Zagorodnyaya T.A."/>
            <person name="Furtak V.A."/>
            <person name="Nattanmai G."/>
            <person name="Randall L."/>
            <person name="Jose S."/>
            <person name="Gao Y."/>
            <person name="Eisenberg T."/>
            <person name="Delmonte P."/>
            <person name="Blom J."/>
            <person name="Mitchell K.K."/>
        </authorList>
    </citation>
    <scope>NUCLEOTIDE SEQUENCE [LARGE SCALE GENOMIC DNA]</scope>
    <source>
        <strain evidence="16 17">GRT3</strain>
    </source>
</reference>
<keyword evidence="10" id="KW-0963">Cytoplasm</keyword>
<dbReference type="HAMAP" id="MF_00086">
    <property type="entry name" value="S_AdoMet_synth1"/>
    <property type="match status" value="1"/>
</dbReference>
<evidence type="ECO:0000256" key="11">
    <source>
        <dbReference type="RuleBase" id="RU000542"/>
    </source>
</evidence>
<feature type="binding site" description="in other chain" evidence="10">
    <location>
        <begin position="242"/>
        <end position="243"/>
    </location>
    <ligand>
        <name>ATP</name>
        <dbReference type="ChEBI" id="CHEBI:30616"/>
        <note>ligand shared between two neighboring subunits</note>
    </ligand>
</feature>
<comment type="caution">
    <text evidence="16">The sequence shown here is derived from an EMBL/GenBank/DDBJ whole genome shotgun (WGS) entry which is preliminary data.</text>
</comment>
<evidence type="ECO:0000256" key="4">
    <source>
        <dbReference type="ARBA" id="ARBA00022679"/>
    </source>
</evidence>
<evidence type="ECO:0000256" key="7">
    <source>
        <dbReference type="ARBA" id="ARBA00022840"/>
    </source>
</evidence>
<dbReference type="PROSITE" id="PS00377">
    <property type="entry name" value="ADOMET_SYNTHASE_2"/>
    <property type="match status" value="1"/>
</dbReference>
<evidence type="ECO:0000256" key="6">
    <source>
        <dbReference type="ARBA" id="ARBA00022741"/>
    </source>
</evidence>
<dbReference type="InterPro" id="IPR022631">
    <property type="entry name" value="ADOMET_SYNTHASE_CS"/>
</dbReference>
<feature type="binding site" description="in other chain" evidence="10">
    <location>
        <begin position="175"/>
        <end position="177"/>
    </location>
    <ligand>
        <name>ATP</name>
        <dbReference type="ChEBI" id="CHEBI:30616"/>
        <note>ligand shared between two neighboring subunits</note>
    </ligand>
</feature>
<evidence type="ECO:0000259" key="13">
    <source>
        <dbReference type="Pfam" id="PF00438"/>
    </source>
</evidence>
<dbReference type="NCBIfam" id="TIGR01034">
    <property type="entry name" value="metK"/>
    <property type="match status" value="1"/>
</dbReference>
<dbReference type="GO" id="GO:0004478">
    <property type="term" value="F:methionine adenosyltransferase activity"/>
    <property type="evidence" value="ECO:0007669"/>
    <property type="project" value="UniProtKB-EC"/>
</dbReference>
<feature type="region of interest" description="Flexible loop" evidence="10">
    <location>
        <begin position="101"/>
        <end position="111"/>
    </location>
</feature>
<keyword evidence="5 10" id="KW-0479">Metal-binding</keyword>
<comment type="cofactor">
    <cofactor evidence="10">
        <name>K(+)</name>
        <dbReference type="ChEBI" id="CHEBI:29103"/>
    </cofactor>
    <text evidence="10">Binds 1 potassium ion per subunit.</text>
</comment>
<feature type="binding site" description="in other chain" evidence="10">
    <location>
        <begin position="257"/>
        <end position="258"/>
    </location>
    <ligand>
        <name>ATP</name>
        <dbReference type="ChEBI" id="CHEBI:30616"/>
        <note>ligand shared between two neighboring subunits</note>
    </ligand>
</feature>
<feature type="binding site" evidence="10">
    <location>
        <position position="278"/>
    </location>
    <ligand>
        <name>ATP</name>
        <dbReference type="ChEBI" id="CHEBI:30616"/>
        <note>ligand shared between two neighboring subunits</note>
    </ligand>
</feature>
<keyword evidence="17" id="KW-1185">Reference proteome</keyword>
<comment type="function">
    <text evidence="10">Catalyzes the formation of S-adenosylmethionine (AdoMet) from methionine and ATP. The overall synthetic reaction is composed of two sequential steps, AdoMet formation and the subsequent tripolyphosphate hydrolysis which occurs prior to release of AdoMet from the enzyme.</text>
</comment>
<evidence type="ECO:0000313" key="17">
    <source>
        <dbReference type="Proteomes" id="UP001205609"/>
    </source>
</evidence>
<protein>
    <recommendedName>
        <fullName evidence="10">S-adenosylmethionine synthase</fullName>
        <shortName evidence="10">AdoMet synthase</shortName>
        <ecNumber evidence="10">2.5.1.6</ecNumber>
    </recommendedName>
    <alternativeName>
        <fullName evidence="10">MAT</fullName>
    </alternativeName>
    <alternativeName>
        <fullName evidence="10">Methionine adenosyltransferase</fullName>
    </alternativeName>
</protein>
<evidence type="ECO:0000256" key="9">
    <source>
        <dbReference type="ARBA" id="ARBA00022958"/>
    </source>
</evidence>
<comment type="similarity">
    <text evidence="2 10 12">Belongs to the AdoMet synthase family.</text>
</comment>
<name>A0ABT2EYI2_9STAP</name>
<organism evidence="16 17">
    <name type="scientific">Staphylococcus americanisciuri</name>
    <dbReference type="NCBI Taxonomy" id="2973940"/>
    <lineage>
        <taxon>Bacteria</taxon>
        <taxon>Bacillati</taxon>
        <taxon>Bacillota</taxon>
        <taxon>Bacilli</taxon>
        <taxon>Bacillales</taxon>
        <taxon>Staphylococcaceae</taxon>
        <taxon>Staphylococcus</taxon>
    </lineage>
</organism>
<dbReference type="InterPro" id="IPR022636">
    <property type="entry name" value="S-AdoMet_synthetase_sfam"/>
</dbReference>
<dbReference type="Proteomes" id="UP001205609">
    <property type="component" value="Unassembled WGS sequence"/>
</dbReference>
<dbReference type="EC" id="2.5.1.6" evidence="10"/>
<feature type="binding site" description="in other chain" evidence="10">
    <location>
        <position position="282"/>
    </location>
    <ligand>
        <name>L-methionine</name>
        <dbReference type="ChEBI" id="CHEBI:57844"/>
        <note>ligand shared between two neighboring subunits</note>
    </ligand>
</feature>
<feature type="binding site" description="in other chain" evidence="10">
    <location>
        <position position="101"/>
    </location>
    <ligand>
        <name>L-methionine</name>
        <dbReference type="ChEBI" id="CHEBI:57844"/>
        <note>ligand shared between two neighboring subunits</note>
    </ligand>
</feature>
<dbReference type="InterPro" id="IPR022630">
    <property type="entry name" value="S-AdoMet_synt_C"/>
</dbReference>
<evidence type="ECO:0000256" key="1">
    <source>
        <dbReference type="ARBA" id="ARBA00005224"/>
    </source>
</evidence>
<dbReference type="Pfam" id="PF02772">
    <property type="entry name" value="S-AdoMet_synt_M"/>
    <property type="match status" value="1"/>
</dbReference>
<feature type="binding site" evidence="10">
    <location>
        <position position="274"/>
    </location>
    <ligand>
        <name>ATP</name>
        <dbReference type="ChEBI" id="CHEBI:30616"/>
        <note>ligand shared between two neighboring subunits</note>
    </ligand>
</feature>
<dbReference type="PANTHER" id="PTHR11964">
    <property type="entry name" value="S-ADENOSYLMETHIONINE SYNTHETASE"/>
    <property type="match status" value="1"/>
</dbReference>
<proteinExistence type="inferred from homology"/>
<keyword evidence="8 10" id="KW-0460">Magnesium</keyword>
<accession>A0ABT2EYI2</accession>
<evidence type="ECO:0000256" key="2">
    <source>
        <dbReference type="ARBA" id="ARBA00009685"/>
    </source>
</evidence>
<evidence type="ECO:0000259" key="15">
    <source>
        <dbReference type="Pfam" id="PF02773"/>
    </source>
</evidence>
<feature type="binding site" evidence="10">
    <location>
        <position position="251"/>
    </location>
    <ligand>
        <name>L-methionine</name>
        <dbReference type="ChEBI" id="CHEBI:57844"/>
        <note>ligand shared between two neighboring subunits</note>
    </ligand>
</feature>
<feature type="binding site" evidence="10">
    <location>
        <position position="45"/>
    </location>
    <ligand>
        <name>K(+)</name>
        <dbReference type="ChEBI" id="CHEBI:29103"/>
    </ligand>
</feature>
<evidence type="ECO:0000259" key="14">
    <source>
        <dbReference type="Pfam" id="PF02772"/>
    </source>
</evidence>
<gene>
    <name evidence="10 16" type="primary">metK</name>
    <name evidence="16" type="ORF">NXS11_00075</name>
</gene>
<dbReference type="PIRSF" id="PIRSF000497">
    <property type="entry name" value="MAT"/>
    <property type="match status" value="1"/>
</dbReference>
<feature type="domain" description="S-adenosylmethionine synthetase N-terminal" evidence="13">
    <location>
        <begin position="6"/>
        <end position="103"/>
    </location>
</feature>
<dbReference type="InterPro" id="IPR022629">
    <property type="entry name" value="S-AdoMet_synt_central"/>
</dbReference>
<evidence type="ECO:0000256" key="12">
    <source>
        <dbReference type="RuleBase" id="RU004462"/>
    </source>
</evidence>
<dbReference type="SUPFAM" id="SSF55973">
    <property type="entry name" value="S-adenosylmethionine synthetase"/>
    <property type="match status" value="3"/>
</dbReference>
<evidence type="ECO:0000256" key="5">
    <source>
        <dbReference type="ARBA" id="ARBA00022723"/>
    </source>
</evidence>
<feature type="binding site" evidence="10">
    <location>
        <position position="251"/>
    </location>
    <ligand>
        <name>ATP</name>
        <dbReference type="ChEBI" id="CHEBI:30616"/>
        <note>ligand shared between two neighboring subunits</note>
    </ligand>
</feature>
<keyword evidence="4 10" id="KW-0808">Transferase</keyword>
<dbReference type="InterPro" id="IPR022628">
    <property type="entry name" value="S-AdoMet_synt_N"/>
</dbReference>
<dbReference type="Pfam" id="PF02773">
    <property type="entry name" value="S-AdoMet_synt_C"/>
    <property type="match status" value="1"/>
</dbReference>
<keyword evidence="3 10" id="KW-0554">One-carbon metabolism</keyword>
<keyword evidence="7 10" id="KW-0067">ATP-binding</keyword>
<comment type="subcellular location">
    <subcellularLocation>
        <location evidence="10 11">Cytoplasm</location>
    </subcellularLocation>
</comment>
<evidence type="ECO:0000256" key="8">
    <source>
        <dbReference type="ARBA" id="ARBA00022842"/>
    </source>
</evidence>
<comment type="cofactor">
    <cofactor evidence="10">
        <name>Mg(2+)</name>
        <dbReference type="ChEBI" id="CHEBI:18420"/>
    </cofactor>
    <text evidence="10">Binds 2 divalent ions per subunit.</text>
</comment>
<comment type="catalytic activity">
    <reaction evidence="10">
        <text>L-methionine + ATP + H2O = S-adenosyl-L-methionine + phosphate + diphosphate</text>
        <dbReference type="Rhea" id="RHEA:21080"/>
        <dbReference type="ChEBI" id="CHEBI:15377"/>
        <dbReference type="ChEBI" id="CHEBI:30616"/>
        <dbReference type="ChEBI" id="CHEBI:33019"/>
        <dbReference type="ChEBI" id="CHEBI:43474"/>
        <dbReference type="ChEBI" id="CHEBI:57844"/>
        <dbReference type="ChEBI" id="CHEBI:59789"/>
        <dbReference type="EC" id="2.5.1.6"/>
    </reaction>
</comment>
<evidence type="ECO:0000256" key="10">
    <source>
        <dbReference type="HAMAP-Rule" id="MF_00086"/>
    </source>
</evidence>
<feature type="binding site" description="in other chain" evidence="10">
    <location>
        <position position="58"/>
    </location>
    <ligand>
        <name>L-methionine</name>
        <dbReference type="ChEBI" id="CHEBI:57844"/>
        <note>ligand shared between two neighboring subunits</note>
    </ligand>
</feature>
<dbReference type="PROSITE" id="PS00376">
    <property type="entry name" value="ADOMET_SYNTHASE_1"/>
    <property type="match status" value="1"/>
</dbReference>
<evidence type="ECO:0000256" key="3">
    <source>
        <dbReference type="ARBA" id="ARBA00022563"/>
    </source>
</evidence>
<sequence length="400" mass="43922">MTYNKRLFTSESVTEGHPDKIADQISDAILDEILKGDQSARVACETTVTTGMALIVGEISTSTYVDIPKVVRETVKQIGYTRAKYGYDYKTMSVLTAIDEQSPDIAQGVDRALEYRDASNDEVLNTGAGDQGLMFGYATNETTSFMPLPIDLSHKLAKRLTDVRKDGTLEYLRPDGKVQVTVEYDESNQPKRIDTIVISSQHHEEIALDQIQRDLKEHVIYSIVPESLLDDETKFFINPTGRFVIGGPQGDAGLTGRKIIVDTYGGFARHGGGAFSGKDPTKVDRSAAYAARYVAKNIVAAGFADKCEVQLAYAIGVAQPVSIAIDTFGTGKVSEEALIQAVNENFDLRPAGIIQMLDLQRPIYKQTAAYGHFGRTDVELPWENTDKVDDLKKSVADYQG</sequence>
<feature type="binding site" evidence="10">
    <location>
        <position position="19"/>
    </location>
    <ligand>
        <name>Mg(2+)</name>
        <dbReference type="ChEBI" id="CHEBI:18420"/>
    </ligand>
</feature>
<dbReference type="InterPro" id="IPR002133">
    <property type="entry name" value="S-AdoMet_synthetase"/>
</dbReference>
<dbReference type="RefSeq" id="WP_259197627.1">
    <property type="nucleotide sequence ID" value="NZ_JANUXY010000001.1"/>
</dbReference>
<keyword evidence="6 10" id="KW-0547">Nucleotide-binding</keyword>
<comment type="pathway">
    <text evidence="1 10">Amino-acid biosynthesis; S-adenosyl-L-methionine biosynthesis; S-adenosyl-L-methionine from L-methionine: step 1/1.</text>
</comment>
<keyword evidence="9 10" id="KW-0630">Potassium</keyword>
<evidence type="ECO:0000313" key="16">
    <source>
        <dbReference type="EMBL" id="MCS4485282.1"/>
    </source>
</evidence>
<feature type="domain" description="S-adenosylmethionine synthetase C-terminal" evidence="15">
    <location>
        <begin position="245"/>
        <end position="383"/>
    </location>
</feature>